<keyword evidence="3 5" id="KW-0378">Hydrolase</keyword>
<name>A0ABW5XEY7_9MICO</name>
<evidence type="ECO:0000256" key="1">
    <source>
        <dbReference type="ARBA" id="ARBA00001255"/>
    </source>
</evidence>
<dbReference type="PIRSF" id="PIRSF005536">
    <property type="entry name" value="Agal"/>
    <property type="match status" value="1"/>
</dbReference>
<dbReference type="PROSITE" id="PS00512">
    <property type="entry name" value="ALPHA_GALACTOSIDASE"/>
    <property type="match status" value="1"/>
</dbReference>
<dbReference type="PANTHER" id="PTHR43053">
    <property type="entry name" value="GLYCOSIDASE FAMILY 31"/>
    <property type="match status" value="1"/>
</dbReference>
<organism evidence="7 8">
    <name type="scientific">Populibacterium corticicola</name>
    <dbReference type="NCBI Taxonomy" id="1812826"/>
    <lineage>
        <taxon>Bacteria</taxon>
        <taxon>Bacillati</taxon>
        <taxon>Actinomycetota</taxon>
        <taxon>Actinomycetes</taxon>
        <taxon>Micrococcales</taxon>
        <taxon>Jonesiaceae</taxon>
        <taxon>Populibacterium</taxon>
    </lineage>
</organism>
<evidence type="ECO:0000313" key="7">
    <source>
        <dbReference type="EMBL" id="MFD2839969.1"/>
    </source>
</evidence>
<evidence type="ECO:0000259" key="6">
    <source>
        <dbReference type="Pfam" id="PF16875"/>
    </source>
</evidence>
<dbReference type="Gene3D" id="2.60.40.1180">
    <property type="entry name" value="Golgi alpha-mannosidase II"/>
    <property type="match status" value="1"/>
</dbReference>
<dbReference type="InterPro" id="IPR013780">
    <property type="entry name" value="Glyco_hydro_b"/>
</dbReference>
<dbReference type="InterPro" id="IPR038417">
    <property type="entry name" value="Alpga-gal_N_sf"/>
</dbReference>
<comment type="similarity">
    <text evidence="5">Belongs to the glycosyl hydrolase.</text>
</comment>
<reference evidence="8" key="1">
    <citation type="journal article" date="2019" name="Int. J. Syst. Evol. Microbiol.">
        <title>The Global Catalogue of Microorganisms (GCM) 10K type strain sequencing project: providing services to taxonomists for standard genome sequencing and annotation.</title>
        <authorList>
            <consortium name="The Broad Institute Genomics Platform"/>
            <consortium name="The Broad Institute Genome Sequencing Center for Infectious Disease"/>
            <person name="Wu L."/>
            <person name="Ma J."/>
        </authorList>
    </citation>
    <scope>NUCLEOTIDE SEQUENCE [LARGE SCALE GENOMIC DNA]</scope>
    <source>
        <strain evidence="8">KCTC 33576</strain>
    </source>
</reference>
<dbReference type="InterPro" id="IPR002252">
    <property type="entry name" value="Glyco_hydro_36"/>
</dbReference>
<dbReference type="InterPro" id="IPR031704">
    <property type="entry name" value="Glyco_hydro_36_N"/>
</dbReference>
<comment type="catalytic activity">
    <reaction evidence="1 5">
        <text>Hydrolysis of terminal, non-reducing alpha-D-galactose residues in alpha-D-galactosides, including galactose oligosaccharides, galactomannans and galactolipids.</text>
        <dbReference type="EC" id="3.2.1.22"/>
    </reaction>
</comment>
<gene>
    <name evidence="7" type="ORF">ACFSYH_05210</name>
</gene>
<dbReference type="GO" id="GO:0004557">
    <property type="term" value="F:alpha-galactosidase activity"/>
    <property type="evidence" value="ECO:0007669"/>
    <property type="project" value="UniProtKB-EC"/>
</dbReference>
<feature type="domain" description="Glycosyl hydrolase family 36 N-terminal" evidence="6">
    <location>
        <begin position="32"/>
        <end position="266"/>
    </location>
</feature>
<dbReference type="EC" id="3.2.1.22" evidence="2 5"/>
<evidence type="ECO:0000256" key="2">
    <source>
        <dbReference type="ARBA" id="ARBA00012755"/>
    </source>
</evidence>
<dbReference type="PANTHER" id="PTHR43053:SF3">
    <property type="entry name" value="ALPHA-GALACTOSIDASE C-RELATED"/>
    <property type="match status" value="1"/>
</dbReference>
<evidence type="ECO:0000256" key="4">
    <source>
        <dbReference type="ARBA" id="ARBA00023295"/>
    </source>
</evidence>
<dbReference type="RefSeq" id="WP_377465583.1">
    <property type="nucleotide sequence ID" value="NZ_JBHUOP010000002.1"/>
</dbReference>
<dbReference type="Pfam" id="PF16875">
    <property type="entry name" value="Glyco_hydro_36N"/>
    <property type="match status" value="1"/>
</dbReference>
<dbReference type="InterPro" id="IPR017853">
    <property type="entry name" value="GH"/>
</dbReference>
<keyword evidence="4 5" id="KW-0326">Glycosidase</keyword>
<dbReference type="InterPro" id="IPR050985">
    <property type="entry name" value="Alpha-glycosidase_related"/>
</dbReference>
<dbReference type="Pfam" id="PF02065">
    <property type="entry name" value="Melibiase"/>
    <property type="match status" value="1"/>
</dbReference>
<dbReference type="InterPro" id="IPR000111">
    <property type="entry name" value="Glyco_hydro_27/36_CS"/>
</dbReference>
<dbReference type="Proteomes" id="UP001597391">
    <property type="component" value="Unassembled WGS sequence"/>
</dbReference>
<dbReference type="PRINTS" id="PR00743">
    <property type="entry name" value="GLHYDRLASE36"/>
</dbReference>
<sequence length="723" mass="81127">MSTTQHTLEATQINHLRNGRVSVIIAFAERRLPSIIYWGEDLGELTPTELSSIVDVSTPPLASNLIDEQPWLGILPEPSIGWMGTPGLSGSRDGRAWTTRFVVVSGLQSSHDEVDRLVIIAEDTDAELTLNLTLELRATGLLRARATVANHGADSYQLDDLHLAFPVPHRASELLDLAGRWAKERVPQRTGFLVGQHVREQRQGRTGCDGSLVTIAGTPQFGFNQGEVWGIHLGWSGNHRIIAERTLTSEKTLAAGELLWPGEVQLSTGENYTTPWLYGSYSPDGLDSLSARFHGHLRERPDYPTSPRPVTINVWEAVYFDHDFDRLVQLADQAAALGVERYVLDDGWFGDRRNDHAGLGDWQVSEEVWPGGSLNRLSKHVRDLGMQFGIWFEPEMINMDSNTARNHPDWVLKPEGRFPIEGRFQQVLDLSHPEAFAYLLEAMTNVIEELSVEYIKWDHNRMLLETGSQVTKQASVRQQTLALYRLIDELRERFPRLEVETCSSGGGRIDLEILDRTDRVWASDCIDARERQEIQRWTSLLIPLELLGSHVGDGKAHTTGRMHELDFRAGTALFGHFGIEWDLAKAEEQELQSLGEWIEIYKAKRSLLHSGRIVRSDESEQGIYLHGVVSHDQAEGIFAFVVMERPVSWPVGTVRIPGLSPSKNYRVEVIKPLVPHDSARQAPLWWTQGVVTSGKVLGTVGLQAPALFPETLVVFQIIEVTHT</sequence>
<dbReference type="SUPFAM" id="SSF51445">
    <property type="entry name" value="(Trans)glycosidases"/>
    <property type="match status" value="1"/>
</dbReference>
<dbReference type="InterPro" id="IPR013785">
    <property type="entry name" value="Aldolase_TIM"/>
</dbReference>
<accession>A0ABW5XEY7</accession>
<evidence type="ECO:0000256" key="5">
    <source>
        <dbReference type="PIRNR" id="PIRNR005536"/>
    </source>
</evidence>
<evidence type="ECO:0000256" key="3">
    <source>
        <dbReference type="ARBA" id="ARBA00022801"/>
    </source>
</evidence>
<dbReference type="CDD" id="cd14791">
    <property type="entry name" value="GH36"/>
    <property type="match status" value="1"/>
</dbReference>
<keyword evidence="8" id="KW-1185">Reference proteome</keyword>
<proteinExistence type="inferred from homology"/>
<comment type="caution">
    <text evidence="7">The sequence shown here is derived from an EMBL/GenBank/DDBJ whole genome shotgun (WGS) entry which is preliminary data.</text>
</comment>
<evidence type="ECO:0000313" key="8">
    <source>
        <dbReference type="Proteomes" id="UP001597391"/>
    </source>
</evidence>
<dbReference type="Gene3D" id="2.70.98.60">
    <property type="entry name" value="alpha-galactosidase from lactobacil brevis"/>
    <property type="match status" value="1"/>
</dbReference>
<dbReference type="Gene3D" id="3.20.20.70">
    <property type="entry name" value="Aldolase class I"/>
    <property type="match status" value="1"/>
</dbReference>
<protein>
    <recommendedName>
        <fullName evidence="2 5">Alpha-galactosidase</fullName>
        <ecNumber evidence="2 5">3.2.1.22</ecNumber>
    </recommendedName>
</protein>
<dbReference type="EMBL" id="JBHUOP010000002">
    <property type="protein sequence ID" value="MFD2839969.1"/>
    <property type="molecule type" value="Genomic_DNA"/>
</dbReference>